<comment type="caution">
    <text evidence="2">The sequence shown here is derived from an EMBL/GenBank/DDBJ whole genome shotgun (WGS) entry which is preliminary data.</text>
</comment>
<dbReference type="Gene3D" id="3.40.50.12500">
    <property type="match status" value="1"/>
</dbReference>
<dbReference type="AlphaFoldDB" id="A0A7X6I8K3"/>
<dbReference type="InterPro" id="IPR015942">
    <property type="entry name" value="Asp/Glu/hydantoin_racemase"/>
</dbReference>
<gene>
    <name evidence="2" type="ORF">RAMLITH_21405</name>
</gene>
<dbReference type="GO" id="GO:0047661">
    <property type="term" value="F:amino-acid racemase activity"/>
    <property type="evidence" value="ECO:0007669"/>
    <property type="project" value="InterPro"/>
</dbReference>
<dbReference type="EMBL" id="VTOX01000010">
    <property type="protein sequence ID" value="NKE68379.1"/>
    <property type="molecule type" value="Genomic_DNA"/>
</dbReference>
<name>A0A7X6I8K3_9BURK</name>
<organism evidence="2 3">
    <name type="scientific">Ramlibacter lithotrophicus</name>
    <dbReference type="NCBI Taxonomy" id="2606681"/>
    <lineage>
        <taxon>Bacteria</taxon>
        <taxon>Pseudomonadati</taxon>
        <taxon>Pseudomonadota</taxon>
        <taxon>Betaproteobacteria</taxon>
        <taxon>Burkholderiales</taxon>
        <taxon>Comamonadaceae</taxon>
        <taxon>Ramlibacter</taxon>
    </lineage>
</organism>
<evidence type="ECO:0000313" key="3">
    <source>
        <dbReference type="Proteomes" id="UP000521868"/>
    </source>
</evidence>
<evidence type="ECO:0000313" key="2">
    <source>
        <dbReference type="EMBL" id="NKE68379.1"/>
    </source>
</evidence>
<proteinExistence type="inferred from homology"/>
<dbReference type="Pfam" id="PF01177">
    <property type="entry name" value="Asp_Glu_race"/>
    <property type="match status" value="1"/>
</dbReference>
<dbReference type="Proteomes" id="UP000521868">
    <property type="component" value="Unassembled WGS sequence"/>
</dbReference>
<protein>
    <submittedName>
        <fullName evidence="2">Asp/Glu racemase</fullName>
    </submittedName>
</protein>
<accession>A0A7X6I8K3</accession>
<comment type="similarity">
    <text evidence="1">Belongs to the HyuE racemase family.</text>
</comment>
<evidence type="ECO:0000256" key="1">
    <source>
        <dbReference type="ARBA" id="ARBA00038414"/>
    </source>
</evidence>
<dbReference type="InterPro" id="IPR053714">
    <property type="entry name" value="Iso_Racemase_Enz_sf"/>
</dbReference>
<reference evidence="2 3" key="1">
    <citation type="journal article" date="2020" name="Nature">
        <title>Bacterial chemolithoautotrophy via manganese oxidation.</title>
        <authorList>
            <person name="Yu H."/>
            <person name="Leadbetter J.R."/>
        </authorList>
    </citation>
    <scope>NUCLEOTIDE SEQUENCE [LARGE SCALE GENOMIC DNA]</scope>
    <source>
        <strain evidence="2 3">RBP-1</strain>
    </source>
</reference>
<keyword evidence="3" id="KW-1185">Reference proteome</keyword>
<sequence length="235" mass="24539">MPLPSLAGDLPMHPPTVAVIHTSPATVEVFSRLLAERLPQARVINMLDDSVLPQLRDNGADLAAVAPRWRQYARIAREQGADVILNACSSIGELCAPAQQELGIPVVRVDSAMAAQAVAGASRVAVVATLASTLGPTTRLLAETARAQQRAVEVEPMLVDGAYAALVAGDRERHDDLVAAALAKAADQADQVVLAQASMARVLPRLASQQQARCLVSPELAVASVARALGADRTA</sequence>